<organism evidence="1 2">
    <name type="scientific">Granulicella mallensis</name>
    <dbReference type="NCBI Taxonomy" id="940614"/>
    <lineage>
        <taxon>Bacteria</taxon>
        <taxon>Pseudomonadati</taxon>
        <taxon>Acidobacteriota</taxon>
        <taxon>Terriglobia</taxon>
        <taxon>Terriglobales</taxon>
        <taxon>Acidobacteriaceae</taxon>
        <taxon>Granulicella</taxon>
    </lineage>
</organism>
<dbReference type="EMBL" id="JACHIO010000023">
    <property type="protein sequence ID" value="MBB5066095.1"/>
    <property type="molecule type" value="Genomic_DNA"/>
</dbReference>
<gene>
    <name evidence="1" type="ORF">HDF15_004467</name>
</gene>
<comment type="caution">
    <text evidence="1">The sequence shown here is derived from an EMBL/GenBank/DDBJ whole genome shotgun (WGS) entry which is preliminary data.</text>
</comment>
<reference evidence="1 2" key="1">
    <citation type="submission" date="2020-08" db="EMBL/GenBank/DDBJ databases">
        <title>Genomic Encyclopedia of Type Strains, Phase IV (KMG-V): Genome sequencing to study the core and pangenomes of soil and plant-associated prokaryotes.</title>
        <authorList>
            <person name="Whitman W."/>
        </authorList>
    </citation>
    <scope>NUCLEOTIDE SEQUENCE [LARGE SCALE GENOMIC DNA]</scope>
    <source>
        <strain evidence="1 2">X5P3</strain>
    </source>
</reference>
<accession>A0A7W8ECX7</accession>
<evidence type="ECO:0000313" key="2">
    <source>
        <dbReference type="Proteomes" id="UP000584867"/>
    </source>
</evidence>
<sequence>MSRKRNLDMAVIDTKEKGNALAETNLKSSSFSNDPKEREALAEQIADEVRALRLEREAVPDGPGRRAQRKAIGLKIDVRRWKMHLLNPRKYKPVNM</sequence>
<dbReference type="RefSeq" id="WP_184259350.1">
    <property type="nucleotide sequence ID" value="NZ_JACHIO010000023.1"/>
</dbReference>
<protein>
    <submittedName>
        <fullName evidence="1">Uncharacterized protein</fullName>
    </submittedName>
</protein>
<dbReference type="Proteomes" id="UP000584867">
    <property type="component" value="Unassembled WGS sequence"/>
</dbReference>
<evidence type="ECO:0000313" key="1">
    <source>
        <dbReference type="EMBL" id="MBB5066095.1"/>
    </source>
</evidence>
<name>A0A7W8ECX7_9BACT</name>
<dbReference type="AlphaFoldDB" id="A0A7W8ECX7"/>
<proteinExistence type="predicted"/>